<dbReference type="GO" id="GO:0016020">
    <property type="term" value="C:membrane"/>
    <property type="evidence" value="ECO:0007669"/>
    <property type="project" value="UniProtKB-SubCell"/>
</dbReference>
<dbReference type="PANTHER" id="PTHR31885:SF6">
    <property type="entry name" value="GH04784P"/>
    <property type="match status" value="1"/>
</dbReference>
<accession>A0A1I2GGW4</accession>
<feature type="transmembrane region" description="Helical" evidence="6">
    <location>
        <begin position="80"/>
        <end position="101"/>
    </location>
</feature>
<reference evidence="7 8" key="1">
    <citation type="submission" date="2016-10" db="EMBL/GenBank/DDBJ databases">
        <authorList>
            <person name="de Groot N.N."/>
        </authorList>
    </citation>
    <scope>NUCLEOTIDE SEQUENCE [LARGE SCALE GENOMIC DNA]</scope>
    <source>
        <strain evidence="7 8">CGMCC 4.3510</strain>
    </source>
</reference>
<dbReference type="Pfam" id="PF07947">
    <property type="entry name" value="YhhN"/>
    <property type="match status" value="1"/>
</dbReference>
<evidence type="ECO:0000256" key="5">
    <source>
        <dbReference type="ARBA" id="ARBA00023136"/>
    </source>
</evidence>
<comment type="similarity">
    <text evidence="2">Belongs to the TMEM86 family.</text>
</comment>
<evidence type="ECO:0000313" key="7">
    <source>
        <dbReference type="EMBL" id="SFF16468.1"/>
    </source>
</evidence>
<dbReference type="GO" id="GO:0016787">
    <property type="term" value="F:hydrolase activity"/>
    <property type="evidence" value="ECO:0007669"/>
    <property type="project" value="TreeGrafter"/>
</dbReference>
<dbReference type="RefSeq" id="WP_407640665.1">
    <property type="nucleotide sequence ID" value="NZ_FONG01000009.1"/>
</dbReference>
<proteinExistence type="inferred from homology"/>
<dbReference type="AlphaFoldDB" id="A0A1I2GGW4"/>
<organism evidence="7 8">
    <name type="scientific">Actinacidiphila alni</name>
    <dbReference type="NCBI Taxonomy" id="380248"/>
    <lineage>
        <taxon>Bacteria</taxon>
        <taxon>Bacillati</taxon>
        <taxon>Actinomycetota</taxon>
        <taxon>Actinomycetes</taxon>
        <taxon>Kitasatosporales</taxon>
        <taxon>Streptomycetaceae</taxon>
        <taxon>Actinacidiphila</taxon>
    </lineage>
</organism>
<evidence type="ECO:0000256" key="1">
    <source>
        <dbReference type="ARBA" id="ARBA00004141"/>
    </source>
</evidence>
<feature type="transmembrane region" description="Helical" evidence="6">
    <location>
        <begin position="113"/>
        <end position="131"/>
    </location>
</feature>
<keyword evidence="3 6" id="KW-0812">Transmembrane</keyword>
<dbReference type="PANTHER" id="PTHR31885">
    <property type="entry name" value="GH04784P"/>
    <property type="match status" value="1"/>
</dbReference>
<evidence type="ECO:0000313" key="8">
    <source>
        <dbReference type="Proteomes" id="UP000199323"/>
    </source>
</evidence>
<gene>
    <name evidence="7" type="ORF">SAMN05216251_10940</name>
</gene>
<sequence length="225" mass="23001">MRTPGPGTGARSRDAFCALAVLHLTAIALDQHLVQLATKPLLMPALAAWAAARGAPRALLAALMCGCAGDVLLEIGGTVPFLLGMAGFAAGHICYLRLFAARRLHGHAPGPQHAVYAVVWAVMVALLWPGLDAGLRVPVAAYSLLLTAMAAAAYGLGPVTALGGALFLLSDTLIATGLADWPELPGHDFWIMATYLAAQSLLAAGAPRAVAADPAYRGAAPITPS</sequence>
<name>A0A1I2GGW4_9ACTN</name>
<evidence type="ECO:0000256" key="6">
    <source>
        <dbReference type="SAM" id="Phobius"/>
    </source>
</evidence>
<evidence type="ECO:0000256" key="2">
    <source>
        <dbReference type="ARBA" id="ARBA00007375"/>
    </source>
</evidence>
<evidence type="ECO:0000256" key="4">
    <source>
        <dbReference type="ARBA" id="ARBA00022989"/>
    </source>
</evidence>
<protein>
    <submittedName>
        <fullName evidence="7">Uncharacterized membrane protein YhhN</fullName>
    </submittedName>
</protein>
<keyword evidence="8" id="KW-1185">Reference proteome</keyword>
<dbReference type="Proteomes" id="UP000199323">
    <property type="component" value="Unassembled WGS sequence"/>
</dbReference>
<evidence type="ECO:0000256" key="3">
    <source>
        <dbReference type="ARBA" id="ARBA00022692"/>
    </source>
</evidence>
<dbReference type="InterPro" id="IPR012506">
    <property type="entry name" value="TMEM86B-like"/>
</dbReference>
<keyword evidence="5 6" id="KW-0472">Membrane</keyword>
<comment type="subcellular location">
    <subcellularLocation>
        <location evidence="1">Membrane</location>
        <topology evidence="1">Multi-pass membrane protein</topology>
    </subcellularLocation>
</comment>
<keyword evidence="4 6" id="KW-1133">Transmembrane helix</keyword>
<dbReference type="EMBL" id="FONG01000009">
    <property type="protein sequence ID" value="SFF16468.1"/>
    <property type="molecule type" value="Genomic_DNA"/>
</dbReference>
<dbReference type="STRING" id="380248.SAMN05216251_10940"/>
<feature type="transmembrane region" description="Helical" evidence="6">
    <location>
        <begin position="143"/>
        <end position="169"/>
    </location>
</feature>